<feature type="region of interest" description="Disordered" evidence="1">
    <location>
        <begin position="296"/>
        <end position="328"/>
    </location>
</feature>
<feature type="region of interest" description="Disordered" evidence="1">
    <location>
        <begin position="244"/>
        <end position="279"/>
    </location>
</feature>
<gene>
    <name evidence="3" type="ORF">BOTBODRAFT_143601</name>
</gene>
<reference evidence="4" key="1">
    <citation type="journal article" date="2014" name="Proc. Natl. Acad. Sci. U.S.A.">
        <title>Extensive sampling of basidiomycete genomes demonstrates inadequacy of the white-rot/brown-rot paradigm for wood decay fungi.</title>
        <authorList>
            <person name="Riley R."/>
            <person name="Salamov A.A."/>
            <person name="Brown D.W."/>
            <person name="Nagy L.G."/>
            <person name="Floudas D."/>
            <person name="Held B.W."/>
            <person name="Levasseur A."/>
            <person name="Lombard V."/>
            <person name="Morin E."/>
            <person name="Otillar R."/>
            <person name="Lindquist E.A."/>
            <person name="Sun H."/>
            <person name="LaButti K.M."/>
            <person name="Schmutz J."/>
            <person name="Jabbour D."/>
            <person name="Luo H."/>
            <person name="Baker S.E."/>
            <person name="Pisabarro A.G."/>
            <person name="Walton J.D."/>
            <person name="Blanchette R.A."/>
            <person name="Henrissat B."/>
            <person name="Martin F."/>
            <person name="Cullen D."/>
            <person name="Hibbett D.S."/>
            <person name="Grigoriev I.V."/>
        </authorList>
    </citation>
    <scope>NUCLEOTIDE SEQUENCE [LARGE SCALE GENOMIC DNA]</scope>
    <source>
        <strain evidence="4">FD-172 SS1</strain>
    </source>
</reference>
<feature type="region of interest" description="Disordered" evidence="1">
    <location>
        <begin position="144"/>
        <end position="220"/>
    </location>
</feature>
<evidence type="ECO:0000256" key="2">
    <source>
        <dbReference type="SAM" id="Phobius"/>
    </source>
</evidence>
<dbReference type="EMBL" id="KL198021">
    <property type="protein sequence ID" value="KDQ18746.1"/>
    <property type="molecule type" value="Genomic_DNA"/>
</dbReference>
<feature type="compositionally biased region" description="Basic and acidic residues" evidence="1">
    <location>
        <begin position="310"/>
        <end position="328"/>
    </location>
</feature>
<proteinExistence type="predicted"/>
<feature type="compositionally biased region" description="Polar residues" evidence="1">
    <location>
        <begin position="174"/>
        <end position="194"/>
    </location>
</feature>
<feature type="compositionally biased region" description="Low complexity" evidence="1">
    <location>
        <begin position="206"/>
        <end position="217"/>
    </location>
</feature>
<dbReference type="HOGENOM" id="CLU_847281_0_0_1"/>
<organism evidence="3 4">
    <name type="scientific">Botryobasidium botryosum (strain FD-172 SS1)</name>
    <dbReference type="NCBI Taxonomy" id="930990"/>
    <lineage>
        <taxon>Eukaryota</taxon>
        <taxon>Fungi</taxon>
        <taxon>Dikarya</taxon>
        <taxon>Basidiomycota</taxon>
        <taxon>Agaricomycotina</taxon>
        <taxon>Agaricomycetes</taxon>
        <taxon>Cantharellales</taxon>
        <taxon>Botryobasidiaceae</taxon>
        <taxon>Botryobasidium</taxon>
    </lineage>
</organism>
<accession>A0A067N4Q3</accession>
<feature type="transmembrane region" description="Helical" evidence="2">
    <location>
        <begin position="104"/>
        <end position="128"/>
    </location>
</feature>
<feature type="compositionally biased region" description="Pro residues" evidence="1">
    <location>
        <begin position="195"/>
        <end position="205"/>
    </location>
</feature>
<keyword evidence="2" id="KW-0472">Membrane</keyword>
<sequence>MGIQYRPCSCITSSFDAATDYVGGSRYSRYGYQAVHNPDDTSHHTYYTTTTTKYNHHRRCTKRYHHTIKHSKVGDPQYFESWPTEPLKPDQPHESNGFFDNKEAVAGVFTVVGLAVATIITLLLFFCIRRRRRARRERGMTNLPVSITTLPPDATPYTAYGGAAERPRARTEDSNSTYSSNGPHPSPRQRNIQAPSPPIEFPSPTPVTTGPVHTPAVFDPHHNTAIPMRAVDDPFISHTEREIPLAVDPFQPGPSGTRNRTSPTHPSPKQQQQNPFDSEDYELGFGRRLYPMSEISSLSSRLPSPVTSPRTREASDLLNDRVRRAYAQ</sequence>
<keyword evidence="2" id="KW-1133">Transmembrane helix</keyword>
<evidence type="ECO:0000313" key="4">
    <source>
        <dbReference type="Proteomes" id="UP000027195"/>
    </source>
</evidence>
<keyword evidence="2" id="KW-0812">Transmembrane</keyword>
<evidence type="ECO:0000313" key="3">
    <source>
        <dbReference type="EMBL" id="KDQ18746.1"/>
    </source>
</evidence>
<dbReference type="Proteomes" id="UP000027195">
    <property type="component" value="Unassembled WGS sequence"/>
</dbReference>
<keyword evidence="4" id="KW-1185">Reference proteome</keyword>
<name>A0A067N4Q3_BOTB1</name>
<evidence type="ECO:0000256" key="1">
    <source>
        <dbReference type="SAM" id="MobiDB-lite"/>
    </source>
</evidence>
<feature type="compositionally biased region" description="Polar residues" evidence="1">
    <location>
        <begin position="254"/>
        <end position="276"/>
    </location>
</feature>
<dbReference type="InParanoid" id="A0A067N4Q3"/>
<dbReference type="AlphaFoldDB" id="A0A067N4Q3"/>
<feature type="compositionally biased region" description="Low complexity" evidence="1">
    <location>
        <begin position="296"/>
        <end position="309"/>
    </location>
</feature>
<protein>
    <submittedName>
        <fullName evidence="3">Uncharacterized protein</fullName>
    </submittedName>
</protein>